<protein>
    <recommendedName>
        <fullName evidence="2">Histidine kinase/HSP90-like ATPase domain-containing protein</fullName>
    </recommendedName>
</protein>
<organism evidence="3 4">
    <name type="scientific">Salinactinospora qingdaonensis</name>
    <dbReference type="NCBI Taxonomy" id="702744"/>
    <lineage>
        <taxon>Bacteria</taxon>
        <taxon>Bacillati</taxon>
        <taxon>Actinomycetota</taxon>
        <taxon>Actinomycetes</taxon>
        <taxon>Streptosporangiales</taxon>
        <taxon>Nocardiopsidaceae</taxon>
        <taxon>Salinactinospora</taxon>
    </lineage>
</organism>
<dbReference type="InterPro" id="IPR050267">
    <property type="entry name" value="Anti-sigma-factor_SerPK"/>
</dbReference>
<sequence>MEPQPWQWVGGFPGAPGSVKVARDWLDAVLSGVDIPDEQAATAVLLLSETATNAVRHTHSGDPGGVFTVRVFLWPAVGCLCVQVHDAGSATVARRHPHGETIDSGYGLALVEAFAHTWGVLEPEAGTGVFFDLMWQPEPEQAAPVSAPGM</sequence>
<keyword evidence="1" id="KW-0418">Kinase</keyword>
<gene>
    <name evidence="3" type="ORF">GCM10022402_29560</name>
</gene>
<keyword evidence="1" id="KW-0808">Transferase</keyword>
<comment type="caution">
    <text evidence="3">The sequence shown here is derived from an EMBL/GenBank/DDBJ whole genome shotgun (WGS) entry which is preliminary data.</text>
</comment>
<dbReference type="Pfam" id="PF13581">
    <property type="entry name" value="HATPase_c_2"/>
    <property type="match status" value="1"/>
</dbReference>
<name>A0ABP7FU24_9ACTN</name>
<dbReference type="RefSeq" id="WP_344972096.1">
    <property type="nucleotide sequence ID" value="NZ_BAABDD010000013.1"/>
</dbReference>
<keyword evidence="4" id="KW-1185">Reference proteome</keyword>
<dbReference type="SUPFAM" id="SSF55874">
    <property type="entry name" value="ATPase domain of HSP90 chaperone/DNA topoisomerase II/histidine kinase"/>
    <property type="match status" value="1"/>
</dbReference>
<dbReference type="Gene3D" id="3.30.565.10">
    <property type="entry name" value="Histidine kinase-like ATPase, C-terminal domain"/>
    <property type="match status" value="1"/>
</dbReference>
<dbReference type="CDD" id="cd16936">
    <property type="entry name" value="HATPase_RsbW-like"/>
    <property type="match status" value="1"/>
</dbReference>
<evidence type="ECO:0000256" key="1">
    <source>
        <dbReference type="ARBA" id="ARBA00022527"/>
    </source>
</evidence>
<evidence type="ECO:0000313" key="4">
    <source>
        <dbReference type="Proteomes" id="UP001500908"/>
    </source>
</evidence>
<dbReference type="EMBL" id="BAABDD010000013">
    <property type="protein sequence ID" value="GAA3748386.1"/>
    <property type="molecule type" value="Genomic_DNA"/>
</dbReference>
<reference evidence="4" key="1">
    <citation type="journal article" date="2019" name="Int. J. Syst. Evol. Microbiol.">
        <title>The Global Catalogue of Microorganisms (GCM) 10K type strain sequencing project: providing services to taxonomists for standard genome sequencing and annotation.</title>
        <authorList>
            <consortium name="The Broad Institute Genomics Platform"/>
            <consortium name="The Broad Institute Genome Sequencing Center for Infectious Disease"/>
            <person name="Wu L."/>
            <person name="Ma J."/>
        </authorList>
    </citation>
    <scope>NUCLEOTIDE SEQUENCE [LARGE SCALE GENOMIC DNA]</scope>
    <source>
        <strain evidence="4">JCM 17137</strain>
    </source>
</reference>
<evidence type="ECO:0000313" key="3">
    <source>
        <dbReference type="EMBL" id="GAA3748386.1"/>
    </source>
</evidence>
<dbReference type="Proteomes" id="UP001500908">
    <property type="component" value="Unassembled WGS sequence"/>
</dbReference>
<keyword evidence="1" id="KW-0723">Serine/threonine-protein kinase</keyword>
<feature type="domain" description="Histidine kinase/HSP90-like ATPase" evidence="2">
    <location>
        <begin position="12"/>
        <end position="118"/>
    </location>
</feature>
<dbReference type="PANTHER" id="PTHR35526:SF3">
    <property type="entry name" value="ANTI-SIGMA-F FACTOR RSBW"/>
    <property type="match status" value="1"/>
</dbReference>
<proteinExistence type="predicted"/>
<accession>A0ABP7FU24</accession>
<evidence type="ECO:0000259" key="2">
    <source>
        <dbReference type="Pfam" id="PF13581"/>
    </source>
</evidence>
<dbReference type="InterPro" id="IPR036890">
    <property type="entry name" value="HATPase_C_sf"/>
</dbReference>
<dbReference type="InterPro" id="IPR003594">
    <property type="entry name" value="HATPase_dom"/>
</dbReference>
<dbReference type="PANTHER" id="PTHR35526">
    <property type="entry name" value="ANTI-SIGMA-F FACTOR RSBW-RELATED"/>
    <property type="match status" value="1"/>
</dbReference>